<gene>
    <name evidence="1" type="ORF">PMEL1_00804</name>
</gene>
<reference evidence="1 2" key="1">
    <citation type="submission" date="2017-05" db="EMBL/GenBank/DDBJ databases">
        <title>whole genome sequence of Prevotella melaninogenica GAI 07411.</title>
        <authorList>
            <person name="Kondo Y."/>
            <person name="Hoshino T."/>
        </authorList>
    </citation>
    <scope>NUCLEOTIDE SEQUENCE [LARGE SCALE GENOMIC DNA]</scope>
    <source>
        <strain evidence="1 2">GAI 07411</strain>
    </source>
</reference>
<proteinExistence type="predicted"/>
<dbReference type="CDD" id="cd06462">
    <property type="entry name" value="Peptidase_S24_S26"/>
    <property type="match status" value="1"/>
</dbReference>
<dbReference type="SUPFAM" id="SSF51306">
    <property type="entry name" value="LexA/Signal peptidase"/>
    <property type="match status" value="1"/>
</dbReference>
<evidence type="ECO:0000313" key="1">
    <source>
        <dbReference type="EMBL" id="BBA28893.1"/>
    </source>
</evidence>
<protein>
    <recommendedName>
        <fullName evidence="3">Peptidase S41</fullName>
    </recommendedName>
</protein>
<dbReference type="OrthoDB" id="9795228at2"/>
<dbReference type="EMBL" id="AP018049">
    <property type="protein sequence ID" value="BBA28893.1"/>
    <property type="molecule type" value="Genomic_DNA"/>
</dbReference>
<dbReference type="InterPro" id="IPR036286">
    <property type="entry name" value="LexA/Signal_pep-like_sf"/>
</dbReference>
<evidence type="ECO:0008006" key="3">
    <source>
        <dbReference type="Google" id="ProtNLM"/>
    </source>
</evidence>
<dbReference type="Proteomes" id="UP000267517">
    <property type="component" value="Chromosome I"/>
</dbReference>
<name>A0A250KLZ8_9BACT</name>
<dbReference type="AlphaFoldDB" id="A0A250KLZ8"/>
<sequence>MSKTVLTTSEIQFANAEFLPEVVKMLNEGHTVTLRLRGYSMRPFLENDRDKALLVKPTTIKVGDPVLAEITPRHFVLHRIDRIEGDNVTLRGDGNLGVEYCKKENIVGAVIGFYRKGRKEIDATDAWKWKIYSFIWTRLLPLRRYLLGIYRRIWIPIFGTI</sequence>
<organism evidence="1 2">
    <name type="scientific">Prevotella melaninogenica</name>
    <dbReference type="NCBI Taxonomy" id="28132"/>
    <lineage>
        <taxon>Bacteria</taxon>
        <taxon>Pseudomonadati</taxon>
        <taxon>Bacteroidota</taxon>
        <taxon>Bacteroidia</taxon>
        <taxon>Bacteroidales</taxon>
        <taxon>Prevotellaceae</taxon>
        <taxon>Prevotella</taxon>
    </lineage>
</organism>
<evidence type="ECO:0000313" key="2">
    <source>
        <dbReference type="Proteomes" id="UP000267517"/>
    </source>
</evidence>
<dbReference type="RefSeq" id="WP_120174069.1">
    <property type="nucleotide sequence ID" value="NZ_AP018049.1"/>
</dbReference>
<accession>A0A250KLZ8</accession>